<reference evidence="2" key="1">
    <citation type="submission" date="2017-06" db="EMBL/GenBank/DDBJ databases">
        <title>Genome analysis of Fimbriiglobus ruber SP5, the first member of the order Planctomycetales with confirmed chitinolytic capability.</title>
        <authorList>
            <person name="Ravin N.V."/>
            <person name="Rakitin A.L."/>
            <person name="Ivanova A.A."/>
            <person name="Beletsky A.V."/>
            <person name="Kulichevskaya I.S."/>
            <person name="Mardanov A.V."/>
            <person name="Dedysh S.N."/>
        </authorList>
    </citation>
    <scope>NUCLEOTIDE SEQUENCE [LARGE SCALE GENOMIC DNA]</scope>
    <source>
        <strain evidence="2">SP5</strain>
    </source>
</reference>
<keyword evidence="2" id="KW-1185">Reference proteome</keyword>
<comment type="caution">
    <text evidence="1">The sequence shown here is derived from an EMBL/GenBank/DDBJ whole genome shotgun (WGS) entry which is preliminary data.</text>
</comment>
<dbReference type="EMBL" id="NIDE01000019">
    <property type="protein sequence ID" value="OWK35113.1"/>
    <property type="molecule type" value="Genomic_DNA"/>
</dbReference>
<proteinExistence type="predicted"/>
<dbReference type="AlphaFoldDB" id="A0A225D2E4"/>
<dbReference type="RefSeq" id="WP_088260303.1">
    <property type="nucleotide sequence ID" value="NZ_NIDE01000019.1"/>
</dbReference>
<gene>
    <name evidence="1" type="ORF">FRUB_09955</name>
</gene>
<evidence type="ECO:0000313" key="2">
    <source>
        <dbReference type="Proteomes" id="UP000214646"/>
    </source>
</evidence>
<name>A0A225D2E4_9BACT</name>
<accession>A0A225D2E4</accession>
<organism evidence="1 2">
    <name type="scientific">Fimbriiglobus ruber</name>
    <dbReference type="NCBI Taxonomy" id="1908690"/>
    <lineage>
        <taxon>Bacteria</taxon>
        <taxon>Pseudomonadati</taxon>
        <taxon>Planctomycetota</taxon>
        <taxon>Planctomycetia</taxon>
        <taxon>Gemmatales</taxon>
        <taxon>Gemmataceae</taxon>
        <taxon>Fimbriiglobus</taxon>
    </lineage>
</organism>
<evidence type="ECO:0000313" key="1">
    <source>
        <dbReference type="EMBL" id="OWK35113.1"/>
    </source>
</evidence>
<protein>
    <submittedName>
        <fullName evidence="1">Uncharacterized protein</fullName>
    </submittedName>
</protein>
<dbReference type="Proteomes" id="UP000214646">
    <property type="component" value="Unassembled WGS sequence"/>
</dbReference>
<sequence>MLRLVVTVLVGLPLLLLPPGMCICRVTPQSLAKFGTRLASRAKVPFEAYSVFAGVTAQPIPERDDPTEHNPGCPAMFGVAPAKLTAPDQLSLDPPAAAAFVAVASVETNVDWCHTSLPITFVPIASQPLYVYHCALLI</sequence>